<evidence type="ECO:0000313" key="3">
    <source>
        <dbReference type="Proteomes" id="UP000283474"/>
    </source>
</evidence>
<keyword evidence="1" id="KW-1133">Transmembrane helix</keyword>
<gene>
    <name evidence="2" type="ORF">CKA81_00310</name>
</gene>
<feature type="transmembrane region" description="Helical" evidence="1">
    <location>
        <begin position="40"/>
        <end position="61"/>
    </location>
</feature>
<dbReference type="AlphaFoldDB" id="A0A410G823"/>
<evidence type="ECO:0000256" key="1">
    <source>
        <dbReference type="SAM" id="Phobius"/>
    </source>
</evidence>
<name>A0A410G823_9BURK</name>
<keyword evidence="1" id="KW-0472">Membrane</keyword>
<proteinExistence type="predicted"/>
<dbReference type="Proteomes" id="UP000283474">
    <property type="component" value="Chromosome"/>
</dbReference>
<reference evidence="2 3" key="1">
    <citation type="submission" date="2017-08" db="EMBL/GenBank/DDBJ databases">
        <authorList>
            <person name="Park S.-J."/>
            <person name="Kim H."/>
        </authorList>
    </citation>
    <scope>NUCLEOTIDE SEQUENCE [LARGE SCALE GENOMIC DNA]</scope>
    <source>
        <strain evidence="3">ye3</strain>
    </source>
</reference>
<sequence length="62" mass="7070">MWPSRACSWLHQVRPSVSTASERGRWMPQCSQRTMDSMGLVPALFLTFLGSLLPSAMFLLWL</sequence>
<accession>A0A410G823</accession>
<organism evidence="2 3">
    <name type="scientific">Pollutimonas thiosulfatoxidans</name>
    <dbReference type="NCBI Taxonomy" id="2028345"/>
    <lineage>
        <taxon>Bacteria</taxon>
        <taxon>Pseudomonadati</taxon>
        <taxon>Pseudomonadota</taxon>
        <taxon>Betaproteobacteria</taxon>
        <taxon>Burkholderiales</taxon>
        <taxon>Alcaligenaceae</taxon>
        <taxon>Pollutimonas</taxon>
    </lineage>
</organism>
<keyword evidence="3" id="KW-1185">Reference proteome</keyword>
<evidence type="ECO:0000313" key="2">
    <source>
        <dbReference type="EMBL" id="QAA92462.1"/>
    </source>
</evidence>
<keyword evidence="1" id="KW-0812">Transmembrane</keyword>
<dbReference type="KEGG" id="pus:CKA81_00310"/>
<dbReference type="OrthoDB" id="8689214at2"/>
<protein>
    <submittedName>
        <fullName evidence="2">Uncharacterized protein</fullName>
    </submittedName>
</protein>
<dbReference type="EMBL" id="CP022987">
    <property type="protein sequence ID" value="QAA92462.1"/>
    <property type="molecule type" value="Genomic_DNA"/>
</dbReference>